<accession>W1NA14</accession>
<dbReference type="InterPro" id="IPR038225">
    <property type="entry name" value="TagF_sf"/>
</dbReference>
<dbReference type="OrthoDB" id="9801841at2"/>
<dbReference type="KEGG" id="hhu:AR456_18175"/>
<evidence type="ECO:0000313" key="1">
    <source>
        <dbReference type="EMBL" id="ERL52056.1"/>
    </source>
</evidence>
<dbReference type="STRING" id="1178482.AR456_18175"/>
<organism evidence="1 2">
    <name type="scientific">Halomonas huangheensis</name>
    <dbReference type="NCBI Taxonomy" id="1178482"/>
    <lineage>
        <taxon>Bacteria</taxon>
        <taxon>Pseudomonadati</taxon>
        <taxon>Pseudomonadota</taxon>
        <taxon>Gammaproteobacteria</taxon>
        <taxon>Oceanospirillales</taxon>
        <taxon>Halomonadaceae</taxon>
        <taxon>Halomonas</taxon>
    </lineage>
</organism>
<dbReference type="Pfam" id="PF09867">
    <property type="entry name" value="TagF_N"/>
    <property type="match status" value="1"/>
</dbReference>
<protein>
    <recommendedName>
        <fullName evidence="3">Type VI secretion system protein ImpM</fullName>
    </recommendedName>
</protein>
<dbReference type="EMBL" id="AVBC01000019">
    <property type="protein sequence ID" value="ERL52056.1"/>
    <property type="molecule type" value="Genomic_DNA"/>
</dbReference>
<reference evidence="1 2" key="1">
    <citation type="submission" date="2013-08" db="EMBL/GenBank/DDBJ databases">
        <title>draft genome of Halomonas huanghegensis, strain BJGMM-B45T.</title>
        <authorList>
            <person name="Miao C."/>
            <person name="Wan Y."/>
            <person name="Jin W."/>
        </authorList>
    </citation>
    <scope>NUCLEOTIDE SEQUENCE [LARGE SCALE GENOMIC DNA]</scope>
    <source>
        <strain evidence="1 2">BJGMM-B45</strain>
    </source>
</reference>
<dbReference type="NCBIfam" id="TIGR03373">
    <property type="entry name" value="VI_minor_4"/>
    <property type="match status" value="1"/>
</dbReference>
<comment type="caution">
    <text evidence="1">The sequence shown here is derived from an EMBL/GenBank/DDBJ whole genome shotgun (WGS) entry which is preliminary data.</text>
</comment>
<dbReference type="Gene3D" id="3.40.1730.10">
    <property type="entry name" value="pa0076 domain"/>
    <property type="match status" value="1"/>
</dbReference>
<gene>
    <name evidence="1" type="ORF">BJB45_08825</name>
</gene>
<name>W1NA14_9GAMM</name>
<proteinExistence type="predicted"/>
<dbReference type="Proteomes" id="UP000019113">
    <property type="component" value="Unassembled WGS sequence"/>
</dbReference>
<evidence type="ECO:0008006" key="3">
    <source>
        <dbReference type="Google" id="ProtNLM"/>
    </source>
</evidence>
<keyword evidence="2" id="KW-1185">Reference proteome</keyword>
<evidence type="ECO:0000313" key="2">
    <source>
        <dbReference type="Proteomes" id="UP000019113"/>
    </source>
</evidence>
<dbReference type="PATRIC" id="fig|1178482.3.peg.922"/>
<sequence>MIGYFGKVPGSADFVAYNAAYKDVQELDTWLQRCLARMADQDDSWQDQFDALPTCFFHFRASNGYWLLGGLHSSCDASGRRYPLLIFQRLSVASQVEGSVGVHTLSETFSGQLRTLLQRTVHGESSVEELHHSIDELRELGDADLKLQQRLLQRFLEDVRFSDLVKALEPSFPEFIANAFALRMQVLHQGLQRGETFQAVLPLPAERALKRPAADLWLHWLEYQVPHRAKASLLVDDFMRPQLWRFASADHEAFRLLSGQASSAARVDVLEAFEEFNPRWADMALPPAELDMGTYITRFPDQENPMGSRGTISW</sequence>
<dbReference type="eggNOG" id="COG3913">
    <property type="taxonomic scope" value="Bacteria"/>
</dbReference>
<dbReference type="RefSeq" id="WP_021817888.1">
    <property type="nucleotide sequence ID" value="NZ_AVBC01000019.1"/>
</dbReference>
<dbReference type="AlphaFoldDB" id="W1NA14"/>
<dbReference type="InterPro" id="IPR017748">
    <property type="entry name" value="TagF"/>
</dbReference>